<evidence type="ECO:0000256" key="3">
    <source>
        <dbReference type="ARBA" id="ARBA00022525"/>
    </source>
</evidence>
<evidence type="ECO:0000256" key="7">
    <source>
        <dbReference type="SAM" id="Phobius"/>
    </source>
</evidence>
<keyword evidence="7" id="KW-0472">Membrane</keyword>
<comment type="subcellular location">
    <subcellularLocation>
        <location evidence="1">Secreted</location>
        <location evidence="1">Cell wall</location>
        <topology evidence="1">Peptidoglycan-anchor</topology>
    </subcellularLocation>
</comment>
<comment type="caution">
    <text evidence="9">The sequence shown here is derived from an EMBL/GenBank/DDBJ whole genome shotgun (WGS) entry which is preliminary data.</text>
</comment>
<evidence type="ECO:0000256" key="2">
    <source>
        <dbReference type="ARBA" id="ARBA00022512"/>
    </source>
</evidence>
<keyword evidence="5" id="KW-0572">Peptidoglycan-anchor</keyword>
<evidence type="ECO:0000259" key="8">
    <source>
        <dbReference type="Pfam" id="PF00746"/>
    </source>
</evidence>
<feature type="domain" description="Gram-positive cocci surface proteins LPxTG" evidence="8">
    <location>
        <begin position="178"/>
        <end position="214"/>
    </location>
</feature>
<evidence type="ECO:0000256" key="6">
    <source>
        <dbReference type="SAM" id="MobiDB-lite"/>
    </source>
</evidence>
<reference evidence="10" key="1">
    <citation type="journal article" date="2019" name="Int. J. Syst. Evol. Microbiol.">
        <title>The Global Catalogue of Microorganisms (GCM) 10K type strain sequencing project: providing services to taxonomists for standard genome sequencing and annotation.</title>
        <authorList>
            <consortium name="The Broad Institute Genomics Platform"/>
            <consortium name="The Broad Institute Genome Sequencing Center for Infectious Disease"/>
            <person name="Wu L."/>
            <person name="Ma J."/>
        </authorList>
    </citation>
    <scope>NUCLEOTIDE SEQUENCE [LARGE SCALE GENOMIC DNA]</scope>
    <source>
        <strain evidence="10">NBRC 106396</strain>
    </source>
</reference>
<evidence type="ECO:0000256" key="5">
    <source>
        <dbReference type="ARBA" id="ARBA00023088"/>
    </source>
</evidence>
<sequence>MNIYSTRFQLSIIFSCLLLAIIVFAPIGKTGADSSAPEIKIDTFPQSVLFEIDHFKPGDWAPRVLTVQNNGNQDFSYDLTSRLKSGSEKLYKQLDVKIEDDQGILYEGNLNNFTKLPPRKLAKFTQEKLTITVEFPYESGNEFQGLETVVAFTLVAEGDAPVHPPADGDGKTPNQGSQPNTGTLPKTGEEDPLLLIVTGFFITAAGLILLLSKKSILHSLFRRR</sequence>
<name>A0ABW2NPI0_9BACL</name>
<dbReference type="Pfam" id="PF00746">
    <property type="entry name" value="Gram_pos_anchor"/>
    <property type="match status" value="1"/>
</dbReference>
<feature type="region of interest" description="Disordered" evidence="6">
    <location>
        <begin position="161"/>
        <end position="188"/>
    </location>
</feature>
<gene>
    <name evidence="9" type="ORF">ACFQPF_07040</name>
</gene>
<dbReference type="NCBIfam" id="TIGR01167">
    <property type="entry name" value="LPXTG_anchor"/>
    <property type="match status" value="1"/>
</dbReference>
<proteinExistence type="predicted"/>
<evidence type="ECO:0000256" key="1">
    <source>
        <dbReference type="ARBA" id="ARBA00004168"/>
    </source>
</evidence>
<keyword evidence="7" id="KW-1133">Transmembrane helix</keyword>
<dbReference type="InterPro" id="IPR019931">
    <property type="entry name" value="LPXTG_anchor"/>
</dbReference>
<keyword evidence="3" id="KW-0964">Secreted</keyword>
<protein>
    <submittedName>
        <fullName evidence="9">LPXTG cell wall anchor domain-containing protein</fullName>
    </submittedName>
</protein>
<dbReference type="RefSeq" id="WP_379747984.1">
    <property type="nucleotide sequence ID" value="NZ_JBHTCP010000013.1"/>
</dbReference>
<keyword evidence="4" id="KW-0732">Signal</keyword>
<evidence type="ECO:0000313" key="9">
    <source>
        <dbReference type="EMBL" id="MFC7371426.1"/>
    </source>
</evidence>
<keyword evidence="10" id="KW-1185">Reference proteome</keyword>
<evidence type="ECO:0000313" key="10">
    <source>
        <dbReference type="Proteomes" id="UP001596549"/>
    </source>
</evidence>
<keyword evidence="7" id="KW-0812">Transmembrane</keyword>
<dbReference type="EMBL" id="JBHTCP010000013">
    <property type="protein sequence ID" value="MFC7371426.1"/>
    <property type="molecule type" value="Genomic_DNA"/>
</dbReference>
<organism evidence="9 10">
    <name type="scientific">Fictibacillus iocasae</name>
    <dbReference type="NCBI Taxonomy" id="2715437"/>
    <lineage>
        <taxon>Bacteria</taxon>
        <taxon>Bacillati</taxon>
        <taxon>Bacillota</taxon>
        <taxon>Bacilli</taxon>
        <taxon>Bacillales</taxon>
        <taxon>Fictibacillaceae</taxon>
        <taxon>Fictibacillus</taxon>
    </lineage>
</organism>
<evidence type="ECO:0000256" key="4">
    <source>
        <dbReference type="ARBA" id="ARBA00022729"/>
    </source>
</evidence>
<feature type="transmembrane region" description="Helical" evidence="7">
    <location>
        <begin position="193"/>
        <end position="212"/>
    </location>
</feature>
<keyword evidence="2" id="KW-0134">Cell wall</keyword>
<feature type="compositionally biased region" description="Polar residues" evidence="6">
    <location>
        <begin position="172"/>
        <end position="184"/>
    </location>
</feature>
<accession>A0ABW2NPI0</accession>
<dbReference type="Proteomes" id="UP001596549">
    <property type="component" value="Unassembled WGS sequence"/>
</dbReference>